<dbReference type="RefSeq" id="WP_273740519.1">
    <property type="nucleotide sequence ID" value="NZ_JAQIVI010000413.1"/>
</dbReference>
<dbReference type="EMBL" id="JBHSWV010000413">
    <property type="protein sequence ID" value="MFC6767656.1"/>
    <property type="molecule type" value="Genomic_DNA"/>
</dbReference>
<accession>A0ABD5SR21</accession>
<protein>
    <submittedName>
        <fullName evidence="2">Carboxymuconolactone decarboxylase family protein</fullName>
    </submittedName>
</protein>
<dbReference type="SUPFAM" id="SSF69118">
    <property type="entry name" value="AhpD-like"/>
    <property type="match status" value="1"/>
</dbReference>
<dbReference type="AlphaFoldDB" id="A0ABD5SR21"/>
<keyword evidence="3" id="KW-1185">Reference proteome</keyword>
<comment type="caution">
    <text evidence="2">The sequence shown here is derived from an EMBL/GenBank/DDBJ whole genome shotgun (WGS) entry which is preliminary data.</text>
</comment>
<dbReference type="InterPro" id="IPR003779">
    <property type="entry name" value="CMD-like"/>
</dbReference>
<organism evidence="2 3">
    <name type="scientific">Natrinema soli</name>
    <dbReference type="NCBI Taxonomy" id="1930624"/>
    <lineage>
        <taxon>Archaea</taxon>
        <taxon>Methanobacteriati</taxon>
        <taxon>Methanobacteriota</taxon>
        <taxon>Stenosarchaea group</taxon>
        <taxon>Halobacteria</taxon>
        <taxon>Halobacteriales</taxon>
        <taxon>Natrialbaceae</taxon>
        <taxon>Natrinema</taxon>
    </lineage>
</organism>
<evidence type="ECO:0000313" key="3">
    <source>
        <dbReference type="Proteomes" id="UP001596383"/>
    </source>
</evidence>
<proteinExistence type="predicted"/>
<sequence length="189" mass="21115">MARIPLPRQSDLPAEYQYLLSEDALGELELLQAIGSNPPVLQTYMRHGTALWEHAGLASRDVELVILAIARELENEYEWHQHVGLARDVGVEHEEIRAIGTDRVDEFDPADSALLEYAKLAARRAVDDEAHEEIGDHFDDETIAGIASLVGHYLGTAVVIDALSLRPETAFVGWEPDDETIETYDRDDE</sequence>
<dbReference type="InterPro" id="IPR029032">
    <property type="entry name" value="AhpD-like"/>
</dbReference>
<gene>
    <name evidence="2" type="ORF">ACFQE6_22495</name>
</gene>
<dbReference type="PANTHER" id="PTHR34846:SF5">
    <property type="entry name" value="CARBOXYMUCONOLACTONE DECARBOXYLASE-LIKE DOMAIN-CONTAINING PROTEIN"/>
    <property type="match status" value="1"/>
</dbReference>
<name>A0ABD5SR21_9EURY</name>
<feature type="domain" description="Carboxymuconolactone decarboxylase-like" evidence="1">
    <location>
        <begin position="38"/>
        <end position="119"/>
    </location>
</feature>
<reference evidence="2 3" key="1">
    <citation type="journal article" date="2019" name="Int. J. Syst. Evol. Microbiol.">
        <title>The Global Catalogue of Microorganisms (GCM) 10K type strain sequencing project: providing services to taxonomists for standard genome sequencing and annotation.</title>
        <authorList>
            <consortium name="The Broad Institute Genomics Platform"/>
            <consortium name="The Broad Institute Genome Sequencing Center for Infectious Disease"/>
            <person name="Wu L."/>
            <person name="Ma J."/>
        </authorList>
    </citation>
    <scope>NUCLEOTIDE SEQUENCE [LARGE SCALE GENOMIC DNA]</scope>
    <source>
        <strain evidence="2 3">LMG 29247</strain>
    </source>
</reference>
<evidence type="ECO:0000313" key="2">
    <source>
        <dbReference type="EMBL" id="MFC6767656.1"/>
    </source>
</evidence>
<evidence type="ECO:0000259" key="1">
    <source>
        <dbReference type="Pfam" id="PF02627"/>
    </source>
</evidence>
<dbReference type="Pfam" id="PF02627">
    <property type="entry name" value="CMD"/>
    <property type="match status" value="1"/>
</dbReference>
<dbReference type="Gene3D" id="1.20.1290.10">
    <property type="entry name" value="AhpD-like"/>
    <property type="match status" value="1"/>
</dbReference>
<dbReference type="Proteomes" id="UP001596383">
    <property type="component" value="Unassembled WGS sequence"/>
</dbReference>
<dbReference type="PANTHER" id="PTHR34846">
    <property type="entry name" value="4-CARBOXYMUCONOLACTONE DECARBOXYLASE FAMILY PROTEIN (AFU_ORTHOLOGUE AFUA_6G11590)"/>
    <property type="match status" value="1"/>
</dbReference>